<dbReference type="GO" id="GO:0016829">
    <property type="term" value="F:lyase activity"/>
    <property type="evidence" value="ECO:0007669"/>
    <property type="project" value="UniProtKB-KW"/>
</dbReference>
<dbReference type="PANTHER" id="PTHR35908:SF1">
    <property type="entry name" value="CONSERVED PROTEIN"/>
    <property type="match status" value="1"/>
</dbReference>
<dbReference type="SUPFAM" id="SSF54593">
    <property type="entry name" value="Glyoxalase/Bleomycin resistance protein/Dihydroxybiphenyl dioxygenase"/>
    <property type="match status" value="1"/>
</dbReference>
<dbReference type="GO" id="GO:0051213">
    <property type="term" value="F:dioxygenase activity"/>
    <property type="evidence" value="ECO:0007669"/>
    <property type="project" value="UniProtKB-KW"/>
</dbReference>
<evidence type="ECO:0000259" key="1">
    <source>
        <dbReference type="PROSITE" id="PS51819"/>
    </source>
</evidence>
<keyword evidence="2" id="KW-0456">Lyase</keyword>
<proteinExistence type="predicted"/>
<comment type="caution">
    <text evidence="2">The sequence shown here is derived from an EMBL/GenBank/DDBJ whole genome shotgun (WGS) entry which is preliminary data.</text>
</comment>
<protein>
    <submittedName>
        <fullName evidence="2">Catechol 2,3-dioxygenase-like lactoylglutathione lyase family enzyme</fullName>
    </submittedName>
</protein>
<dbReference type="AlphaFoldDB" id="A0A7W9J416"/>
<dbReference type="RefSeq" id="WP_184794882.1">
    <property type="nucleotide sequence ID" value="NZ_JACHMY010000001.1"/>
</dbReference>
<dbReference type="InterPro" id="IPR041581">
    <property type="entry name" value="Glyoxalase_6"/>
</dbReference>
<keyword evidence="2" id="KW-0223">Dioxygenase</keyword>
<feature type="domain" description="VOC" evidence="1">
    <location>
        <begin position="7"/>
        <end position="134"/>
    </location>
</feature>
<keyword evidence="3" id="KW-1185">Reference proteome</keyword>
<dbReference type="PROSITE" id="PS51819">
    <property type="entry name" value="VOC"/>
    <property type="match status" value="1"/>
</dbReference>
<dbReference type="EMBL" id="JACHMY010000001">
    <property type="protein sequence ID" value="MBB5835204.1"/>
    <property type="molecule type" value="Genomic_DNA"/>
</dbReference>
<dbReference type="Gene3D" id="3.10.180.10">
    <property type="entry name" value="2,3-Dihydroxybiphenyl 1,2-Dioxygenase, domain 1"/>
    <property type="match status" value="1"/>
</dbReference>
<accession>A0A7W9J416</accession>
<evidence type="ECO:0000313" key="3">
    <source>
        <dbReference type="Proteomes" id="UP000549971"/>
    </source>
</evidence>
<dbReference type="PANTHER" id="PTHR35908">
    <property type="entry name" value="HYPOTHETICAL FUSION PROTEIN"/>
    <property type="match status" value="1"/>
</dbReference>
<organism evidence="2 3">
    <name type="scientific">Kribbella italica</name>
    <dbReference type="NCBI Taxonomy" id="1540520"/>
    <lineage>
        <taxon>Bacteria</taxon>
        <taxon>Bacillati</taxon>
        <taxon>Actinomycetota</taxon>
        <taxon>Actinomycetes</taxon>
        <taxon>Propionibacteriales</taxon>
        <taxon>Kribbellaceae</taxon>
        <taxon>Kribbella</taxon>
    </lineage>
</organism>
<sequence>MDGLTLQVTSVTIMAPDPRALAEFYARLLGRPVTTSEGPREGHPAADGWAQIRAAEGTGEVTLNFEYEEQWKRPRWPAEAGAQNASQHLDIAVDDLDKATQHAIAQGAVLPEYQPQESVRVLLDPAGHPFCLFV</sequence>
<gene>
    <name evidence="2" type="ORF">HDA39_001938</name>
</gene>
<name>A0A7W9J416_9ACTN</name>
<dbReference type="Proteomes" id="UP000549971">
    <property type="component" value="Unassembled WGS sequence"/>
</dbReference>
<dbReference type="InterPro" id="IPR037523">
    <property type="entry name" value="VOC_core"/>
</dbReference>
<reference evidence="2 3" key="1">
    <citation type="submission" date="2020-08" db="EMBL/GenBank/DDBJ databases">
        <title>Sequencing the genomes of 1000 actinobacteria strains.</title>
        <authorList>
            <person name="Klenk H.-P."/>
        </authorList>
    </citation>
    <scope>NUCLEOTIDE SEQUENCE [LARGE SCALE GENOMIC DNA]</scope>
    <source>
        <strain evidence="2 3">DSM 28967</strain>
    </source>
</reference>
<dbReference type="Pfam" id="PF18029">
    <property type="entry name" value="Glyoxalase_6"/>
    <property type="match status" value="1"/>
</dbReference>
<evidence type="ECO:0000313" key="2">
    <source>
        <dbReference type="EMBL" id="MBB5835204.1"/>
    </source>
</evidence>
<dbReference type="InterPro" id="IPR029068">
    <property type="entry name" value="Glyas_Bleomycin-R_OHBP_Dase"/>
</dbReference>
<keyword evidence="2" id="KW-0560">Oxidoreductase</keyword>